<dbReference type="GO" id="GO:0045944">
    <property type="term" value="P:positive regulation of transcription by RNA polymerase II"/>
    <property type="evidence" value="ECO:0007669"/>
    <property type="project" value="TreeGrafter"/>
</dbReference>
<feature type="region of interest" description="Disordered" evidence="7">
    <location>
        <begin position="869"/>
        <end position="973"/>
    </location>
</feature>
<dbReference type="Gene3D" id="3.30.40.10">
    <property type="entry name" value="Zinc/RING finger domain, C3HC4 (zinc finger)"/>
    <property type="match status" value="1"/>
</dbReference>
<dbReference type="GO" id="GO:0005737">
    <property type="term" value="C:cytoplasm"/>
    <property type="evidence" value="ECO:0007669"/>
    <property type="project" value="UniProtKB-SubCell"/>
</dbReference>
<dbReference type="InterPro" id="IPR039739">
    <property type="entry name" value="MAG2/RNF10"/>
</dbReference>
<dbReference type="InterPro" id="IPR013083">
    <property type="entry name" value="Znf_RING/FYVE/PHD"/>
</dbReference>
<organism evidence="9 10">
    <name type="scientific">Pseudozyma flocculosa</name>
    <dbReference type="NCBI Taxonomy" id="84751"/>
    <lineage>
        <taxon>Eukaryota</taxon>
        <taxon>Fungi</taxon>
        <taxon>Dikarya</taxon>
        <taxon>Basidiomycota</taxon>
        <taxon>Ustilaginomycotina</taxon>
        <taxon>Ustilaginomycetes</taxon>
        <taxon>Ustilaginales</taxon>
        <taxon>Ustilaginaceae</taxon>
        <taxon>Pseudozyma</taxon>
    </lineage>
</organism>
<evidence type="ECO:0000256" key="2">
    <source>
        <dbReference type="ARBA" id="ARBA00022490"/>
    </source>
</evidence>
<feature type="compositionally biased region" description="Basic residues" evidence="7">
    <location>
        <begin position="953"/>
        <end position="962"/>
    </location>
</feature>
<dbReference type="GO" id="GO:0008270">
    <property type="term" value="F:zinc ion binding"/>
    <property type="evidence" value="ECO:0007669"/>
    <property type="project" value="UniProtKB-KW"/>
</dbReference>
<dbReference type="Proteomes" id="UP000323386">
    <property type="component" value="Unassembled WGS sequence"/>
</dbReference>
<feature type="compositionally biased region" description="Basic and acidic residues" evidence="7">
    <location>
        <begin position="411"/>
        <end position="430"/>
    </location>
</feature>
<feature type="compositionally biased region" description="Low complexity" evidence="7">
    <location>
        <begin position="16"/>
        <end position="31"/>
    </location>
</feature>
<dbReference type="InterPro" id="IPR017907">
    <property type="entry name" value="Znf_RING_CS"/>
</dbReference>
<protein>
    <recommendedName>
        <fullName evidence="8">RING-type domain-containing protein</fullName>
    </recommendedName>
</protein>
<dbReference type="PANTHER" id="PTHR12983">
    <property type="entry name" value="RING FINGER 10 FAMILY MEMBER"/>
    <property type="match status" value="1"/>
</dbReference>
<dbReference type="AlphaFoldDB" id="A0A5C3F044"/>
<feature type="compositionally biased region" description="Basic and acidic residues" evidence="7">
    <location>
        <begin position="677"/>
        <end position="689"/>
    </location>
</feature>
<name>A0A5C3F044_9BASI</name>
<proteinExistence type="predicted"/>
<accession>A0A5C3F044</accession>
<feature type="region of interest" description="Disordered" evidence="7">
    <location>
        <begin position="235"/>
        <end position="266"/>
    </location>
</feature>
<dbReference type="EMBL" id="OOIP01000007">
    <property type="protein sequence ID" value="SPO37445.1"/>
    <property type="molecule type" value="Genomic_DNA"/>
</dbReference>
<reference evidence="9 10" key="1">
    <citation type="submission" date="2018-03" db="EMBL/GenBank/DDBJ databases">
        <authorList>
            <person name="Guldener U."/>
        </authorList>
    </citation>
    <scope>NUCLEOTIDE SEQUENCE [LARGE SCALE GENOMIC DNA]</scope>
    <source>
        <strain evidence="9 10">DAOM196992</strain>
    </source>
</reference>
<dbReference type="PROSITE" id="PS00518">
    <property type="entry name" value="ZF_RING_1"/>
    <property type="match status" value="1"/>
</dbReference>
<dbReference type="OrthoDB" id="302966at2759"/>
<dbReference type="InterPro" id="IPR018957">
    <property type="entry name" value="Znf_C3HC4_RING-type"/>
</dbReference>
<feature type="compositionally biased region" description="Low complexity" evidence="7">
    <location>
        <begin position="934"/>
        <end position="943"/>
    </location>
</feature>
<evidence type="ECO:0000256" key="1">
    <source>
        <dbReference type="ARBA" id="ARBA00004496"/>
    </source>
</evidence>
<feature type="region of interest" description="Disordered" evidence="7">
    <location>
        <begin position="778"/>
        <end position="831"/>
    </location>
</feature>
<sequence length="973" mass="102886">MASMPTNGSNKPNPNPARQAQQNQHRAPRNNTNHGDTRATQAATAKRGGAQSMNHLLSFTLPPRARPPAPVSRRSRRAGAGVPFNKERYINAQYRFLVKPTGDYTAYFADSDIYLHWPDILQVLIPTTSALSGASAAALPQQDQPLPGTHEGAACPICLSPPTAPRMTKCGHVFCYPCILHYLTLADGNAAGGSTGGNAPSHKWRRCPICWDAVYARDLKAVKWWDPRAVAQQHQAEVHEEQQRLEALRSSRQPQDSATSGGGAVGDAAVASTSAAAHAATGSRQEVLALRLIERPHLTTLALPQSSTWPTSNLDHPLIPLHSAPWHFQPDVMGFAKFMLASPDLLIESLTGDLVHLENELETLKGFGADEVSLEFVRLAERKVKEQIVKVQTELDTAFVRSTIGQIKNDLKDHEAVESGRISKLDEQLSRRQRKKLERSHTADDGPSAEAEGAAGAGNAVAVEPAASGSQANTSGSQANTSGSQANTDDNDRGDGAPETAEGAEEFLAIRSQAYGGSYQNASPAPAPNAANTAAVSAESDGQSSTKGDQRTSARPHHHQRKNVNPPAPSSSSYLFFQAASGQNIFLHPLDIKIVLSHFGSYAALPRDLSVKVQGADEGSMNDELRRRCRYLSHIPMATDVVFVEIDWENMDLVSKATLRPYEQALRQRRTKRRDKQRREDRAKTKAEEAESGSRFGGGSSSGGAGGASAQRHRIDAAGFGSEANFPSDGLSRSYGSSSFASGHEDGVSAAGLSTSPHVGTSPSFREAALWGAERDFPIHPGASQIEDFPDSLGASARPPRSDRSPHSGATAGASAISGGGGGGAKKTVWGTPAARNAFDRALRGGHDESGLWDDDIEDAWHELEEDFILGSTSSGRRPNGAVKEGRGLNRQAASSKKASVAGPGTVSGSSTPRGVWAGGRPGTGNGDAAPSDTASGAQTPASAGGGSSSTSSRKKNNKKKLVLTSGGGRGTW</sequence>
<feature type="region of interest" description="Disordered" evidence="7">
    <location>
        <begin position="1"/>
        <end position="80"/>
    </location>
</feature>
<evidence type="ECO:0000256" key="6">
    <source>
        <dbReference type="PROSITE-ProRule" id="PRU00175"/>
    </source>
</evidence>
<feature type="compositionally biased region" description="Basic and acidic residues" evidence="7">
    <location>
        <begin position="236"/>
        <end position="249"/>
    </location>
</feature>
<feature type="region of interest" description="Disordered" evidence="7">
    <location>
        <begin position="411"/>
        <end position="500"/>
    </location>
</feature>
<dbReference type="CDD" id="cd16536">
    <property type="entry name" value="RING-HC_RNF10"/>
    <property type="match status" value="1"/>
</dbReference>
<keyword evidence="5" id="KW-0862">Zinc</keyword>
<feature type="compositionally biased region" description="Low complexity" evidence="7">
    <location>
        <begin position="808"/>
        <end position="817"/>
    </location>
</feature>
<evidence type="ECO:0000313" key="10">
    <source>
        <dbReference type="Proteomes" id="UP000323386"/>
    </source>
</evidence>
<evidence type="ECO:0000256" key="5">
    <source>
        <dbReference type="ARBA" id="ARBA00022833"/>
    </source>
</evidence>
<dbReference type="InterPro" id="IPR001841">
    <property type="entry name" value="Znf_RING"/>
</dbReference>
<dbReference type="PROSITE" id="PS50089">
    <property type="entry name" value="ZF_RING_2"/>
    <property type="match status" value="1"/>
</dbReference>
<keyword evidence="3" id="KW-0479">Metal-binding</keyword>
<dbReference type="GO" id="GO:0000976">
    <property type="term" value="F:transcription cis-regulatory region binding"/>
    <property type="evidence" value="ECO:0007669"/>
    <property type="project" value="TreeGrafter"/>
</dbReference>
<feature type="compositionally biased region" description="Polar residues" evidence="7">
    <location>
        <begin position="541"/>
        <end position="553"/>
    </location>
</feature>
<dbReference type="SUPFAM" id="SSF57850">
    <property type="entry name" value="RING/U-box"/>
    <property type="match status" value="1"/>
</dbReference>
<keyword evidence="2" id="KW-0963">Cytoplasm</keyword>
<feature type="compositionally biased region" description="Basic residues" evidence="7">
    <location>
        <begin position="667"/>
        <end position="676"/>
    </location>
</feature>
<feature type="compositionally biased region" description="Polar residues" evidence="7">
    <location>
        <begin position="752"/>
        <end position="761"/>
    </location>
</feature>
<evidence type="ECO:0000256" key="7">
    <source>
        <dbReference type="SAM" id="MobiDB-lite"/>
    </source>
</evidence>
<feature type="compositionally biased region" description="Gly residues" evidence="7">
    <location>
        <begin position="917"/>
        <end position="926"/>
    </location>
</feature>
<feature type="compositionally biased region" description="Gly residues" evidence="7">
    <location>
        <begin position="695"/>
        <end position="707"/>
    </location>
</feature>
<keyword evidence="10" id="KW-1185">Reference proteome</keyword>
<dbReference type="PANTHER" id="PTHR12983:SF9">
    <property type="entry name" value="E3 UBIQUITIN-PROTEIN LIGASE RNF10"/>
    <property type="match status" value="1"/>
</dbReference>
<evidence type="ECO:0000256" key="4">
    <source>
        <dbReference type="ARBA" id="ARBA00022771"/>
    </source>
</evidence>
<evidence type="ECO:0000256" key="3">
    <source>
        <dbReference type="ARBA" id="ARBA00022723"/>
    </source>
</evidence>
<feature type="compositionally biased region" description="Polar residues" evidence="7">
    <location>
        <begin position="1"/>
        <end position="11"/>
    </location>
</feature>
<dbReference type="SMART" id="SM00184">
    <property type="entry name" value="RING"/>
    <property type="match status" value="1"/>
</dbReference>
<feature type="compositionally biased region" description="Polar residues" evidence="7">
    <location>
        <begin position="32"/>
        <end position="43"/>
    </location>
</feature>
<keyword evidence="4 6" id="KW-0863">Zinc-finger</keyword>
<feature type="compositionally biased region" description="Low complexity" evidence="7">
    <location>
        <begin position="445"/>
        <end position="468"/>
    </location>
</feature>
<evidence type="ECO:0000313" key="9">
    <source>
        <dbReference type="EMBL" id="SPO37445.1"/>
    </source>
</evidence>
<feature type="domain" description="RING-type" evidence="8">
    <location>
        <begin position="155"/>
        <end position="210"/>
    </location>
</feature>
<feature type="compositionally biased region" description="Low complexity" evidence="7">
    <location>
        <begin position="731"/>
        <end position="742"/>
    </location>
</feature>
<feature type="region of interest" description="Disordered" evidence="7">
    <location>
        <begin position="731"/>
        <end position="761"/>
    </location>
</feature>
<gene>
    <name evidence="9" type="ORF">PSFLO_02919</name>
</gene>
<feature type="compositionally biased region" description="Low complexity" evidence="7">
    <location>
        <begin position="521"/>
        <end position="540"/>
    </location>
</feature>
<feature type="region of interest" description="Disordered" evidence="7">
    <location>
        <begin position="518"/>
        <end position="571"/>
    </location>
</feature>
<feature type="compositionally biased region" description="Polar residues" evidence="7">
    <location>
        <begin position="469"/>
        <end position="488"/>
    </location>
</feature>
<comment type="subcellular location">
    <subcellularLocation>
        <location evidence="1">Cytoplasm</location>
    </subcellularLocation>
</comment>
<evidence type="ECO:0000259" key="8">
    <source>
        <dbReference type="PROSITE" id="PS50089"/>
    </source>
</evidence>
<dbReference type="Pfam" id="PF00097">
    <property type="entry name" value="zf-C3HC4"/>
    <property type="match status" value="1"/>
</dbReference>
<feature type="region of interest" description="Disordered" evidence="7">
    <location>
        <begin position="665"/>
        <end position="711"/>
    </location>
</feature>